<reference evidence="1 2" key="1">
    <citation type="submission" date="2019-02" db="EMBL/GenBank/DDBJ databases">
        <authorList>
            <person name="Lehtovirta-Morley E L."/>
        </authorList>
    </citation>
    <scope>NUCLEOTIDE SEQUENCE [LARGE SCALE GENOMIC DNA]</scope>
    <source>
        <strain evidence="1">NFRAN1</strain>
    </source>
</reference>
<evidence type="ECO:0000313" key="2">
    <source>
        <dbReference type="Proteomes" id="UP000294299"/>
    </source>
</evidence>
<dbReference type="AlphaFoldDB" id="A0A484I897"/>
<name>A0A484I897_9ARCH</name>
<accession>A0A484I897</accession>
<dbReference type="OrthoDB" id="11443at2157"/>
<dbReference type="RefSeq" id="WP_145988047.1">
    <property type="nucleotide sequence ID" value="NZ_LR216287.1"/>
</dbReference>
<dbReference type="GeneID" id="39420986"/>
<organism evidence="1 2">
    <name type="scientific">Candidatus Nitrosocosmicus franklandianus</name>
    <dbReference type="NCBI Taxonomy" id="1798806"/>
    <lineage>
        <taxon>Archaea</taxon>
        <taxon>Nitrososphaerota</taxon>
        <taxon>Nitrososphaeria</taxon>
        <taxon>Nitrososphaerales</taxon>
        <taxon>Nitrososphaeraceae</taxon>
        <taxon>Candidatus Nitrosocosmicus</taxon>
    </lineage>
</organism>
<proteinExistence type="predicted"/>
<dbReference type="KEGG" id="nfn:NFRAN_1659"/>
<dbReference type="Proteomes" id="UP000294299">
    <property type="component" value="Chromosome NFRAN"/>
</dbReference>
<keyword evidence="2" id="KW-1185">Reference proteome</keyword>
<gene>
    <name evidence="1" type="ORF">NFRAN_1659</name>
</gene>
<dbReference type="EMBL" id="LR216287">
    <property type="protein sequence ID" value="VFJ13981.1"/>
    <property type="molecule type" value="Genomic_DNA"/>
</dbReference>
<sequence>MRSIIVITVILLFLIANYNGLIARVRKKEVFNFLMNITNIGTKMPEIAGIDDDNATIYIKANVINPKYRIINASNFPMQVNYNNTRGMPRICMICTNYAEMIQKLIASDLDLVVSISNTGDRYQGAFLNSYISTYSEELSVDISFMETKDCTVTKGYSNLHVNGLLP</sequence>
<protein>
    <submittedName>
        <fullName evidence="1">Uncharacterized protein</fullName>
    </submittedName>
</protein>
<evidence type="ECO:0000313" key="1">
    <source>
        <dbReference type="EMBL" id="VFJ13981.1"/>
    </source>
</evidence>